<evidence type="ECO:0000256" key="4">
    <source>
        <dbReference type="ARBA" id="ARBA00022475"/>
    </source>
</evidence>
<dbReference type="GO" id="GO:0005886">
    <property type="term" value="C:plasma membrane"/>
    <property type="evidence" value="ECO:0007669"/>
    <property type="project" value="UniProtKB-SubCell"/>
</dbReference>
<comment type="subcellular location">
    <subcellularLocation>
        <location evidence="1 9">Cell inner membrane</location>
        <topology evidence="1 9">Multi-pass membrane protein</topology>
    </subcellularLocation>
</comment>
<comment type="similarity">
    <text evidence="2 9">Belongs to the ABC-2 integral membrane protein family.</text>
</comment>
<keyword evidence="7 9" id="KW-1133">Transmembrane helix</keyword>
<comment type="caution">
    <text evidence="9">Lacks conserved residue(s) required for the propagation of feature annotation.</text>
</comment>
<dbReference type="EMBL" id="AP024714">
    <property type="protein sequence ID" value="BCX80657.1"/>
    <property type="molecule type" value="Genomic_DNA"/>
</dbReference>
<evidence type="ECO:0000256" key="5">
    <source>
        <dbReference type="ARBA" id="ARBA00022519"/>
    </source>
</evidence>
<protein>
    <recommendedName>
        <fullName evidence="9">Transport permease protein</fullName>
    </recommendedName>
</protein>
<keyword evidence="4 9" id="KW-1003">Cell membrane</keyword>
<accession>A0AAU9BXE2</accession>
<dbReference type="RefSeq" id="WP_317705617.1">
    <property type="nucleotide sequence ID" value="NZ_AP024714.1"/>
</dbReference>
<evidence type="ECO:0000256" key="3">
    <source>
        <dbReference type="ARBA" id="ARBA00022448"/>
    </source>
</evidence>
<dbReference type="InterPro" id="IPR013525">
    <property type="entry name" value="ABC2_TM"/>
</dbReference>
<dbReference type="PANTHER" id="PTHR30413:SF8">
    <property type="entry name" value="TRANSPORT PERMEASE PROTEIN"/>
    <property type="match status" value="1"/>
</dbReference>
<dbReference type="Proteomes" id="UP001321825">
    <property type="component" value="Chromosome"/>
</dbReference>
<feature type="transmembrane region" description="Helical" evidence="9">
    <location>
        <begin position="178"/>
        <end position="194"/>
    </location>
</feature>
<organism evidence="11 12">
    <name type="scientific">Methylomarinovum caldicuralii</name>
    <dbReference type="NCBI Taxonomy" id="438856"/>
    <lineage>
        <taxon>Bacteria</taxon>
        <taxon>Pseudomonadati</taxon>
        <taxon>Pseudomonadota</taxon>
        <taxon>Gammaproteobacteria</taxon>
        <taxon>Methylococcales</taxon>
        <taxon>Methylothermaceae</taxon>
        <taxon>Methylomarinovum</taxon>
    </lineage>
</organism>
<feature type="transmembrane region" description="Helical" evidence="9">
    <location>
        <begin position="143"/>
        <end position="171"/>
    </location>
</feature>
<dbReference type="KEGG" id="mcau:MIT9_P0231"/>
<feature type="transmembrane region" description="Helical" evidence="9">
    <location>
        <begin position="29"/>
        <end position="50"/>
    </location>
</feature>
<evidence type="ECO:0000259" key="10">
    <source>
        <dbReference type="PROSITE" id="PS51012"/>
    </source>
</evidence>
<evidence type="ECO:0000256" key="2">
    <source>
        <dbReference type="ARBA" id="ARBA00007783"/>
    </source>
</evidence>
<dbReference type="Pfam" id="PF01061">
    <property type="entry name" value="ABC2_membrane"/>
    <property type="match status" value="1"/>
</dbReference>
<dbReference type="AlphaFoldDB" id="A0AAU9BXE2"/>
<evidence type="ECO:0000313" key="12">
    <source>
        <dbReference type="Proteomes" id="UP001321825"/>
    </source>
</evidence>
<evidence type="ECO:0000256" key="1">
    <source>
        <dbReference type="ARBA" id="ARBA00004429"/>
    </source>
</evidence>
<evidence type="ECO:0000256" key="9">
    <source>
        <dbReference type="RuleBase" id="RU361157"/>
    </source>
</evidence>
<dbReference type="PANTHER" id="PTHR30413">
    <property type="entry name" value="INNER MEMBRANE TRANSPORT PERMEASE"/>
    <property type="match status" value="1"/>
</dbReference>
<keyword evidence="3 9" id="KW-0813">Transport</keyword>
<proteinExistence type="inferred from homology"/>
<evidence type="ECO:0000313" key="11">
    <source>
        <dbReference type="EMBL" id="BCX80657.1"/>
    </source>
</evidence>
<dbReference type="PROSITE" id="PS51012">
    <property type="entry name" value="ABC_TM2"/>
    <property type="match status" value="1"/>
</dbReference>
<evidence type="ECO:0000256" key="6">
    <source>
        <dbReference type="ARBA" id="ARBA00022692"/>
    </source>
</evidence>
<name>A0AAU9BXE2_9GAMM</name>
<keyword evidence="8 9" id="KW-0472">Membrane</keyword>
<keyword evidence="12" id="KW-1185">Reference proteome</keyword>
<evidence type="ECO:0000256" key="7">
    <source>
        <dbReference type="ARBA" id="ARBA00022989"/>
    </source>
</evidence>
<dbReference type="InterPro" id="IPR047817">
    <property type="entry name" value="ABC2_TM_bact-type"/>
</dbReference>
<keyword evidence="6 9" id="KW-0812">Transmembrane</keyword>
<feature type="transmembrane region" description="Helical" evidence="9">
    <location>
        <begin position="115"/>
        <end position="137"/>
    </location>
</feature>
<evidence type="ECO:0000256" key="8">
    <source>
        <dbReference type="ARBA" id="ARBA00023136"/>
    </source>
</evidence>
<reference evidence="12" key="1">
    <citation type="journal article" date="2024" name="Int. J. Syst. Evol. Microbiol.">
        <title>Methylomarinovum tepidoasis sp. nov., a moderately thermophilic methanotroph of the family Methylothermaceae isolated from a deep-sea hydrothermal field.</title>
        <authorList>
            <person name="Hirayama H."/>
            <person name="Takaki Y."/>
            <person name="Abe M."/>
            <person name="Miyazaki M."/>
            <person name="Uematsu K."/>
            <person name="Matsui Y."/>
            <person name="Takai K."/>
        </authorList>
    </citation>
    <scope>NUCLEOTIDE SEQUENCE [LARGE SCALE GENOMIC DNA]</scope>
    <source>
        <strain evidence="12">IT-9</strain>
    </source>
</reference>
<dbReference type="GO" id="GO:0140359">
    <property type="term" value="F:ABC-type transporter activity"/>
    <property type="evidence" value="ECO:0007669"/>
    <property type="project" value="InterPro"/>
</dbReference>
<keyword evidence="5" id="KW-0997">Cell inner membrane</keyword>
<sequence length="262" mass="28861">MSPLRELGALRWALWQLLRRQVLSQFRGSVLGLGWLILEPAFLFALYLLVFGRFLQVRFGVGDGLGNFALYLWCGLVPYNSLQQAVLAGVGVLPGNRPLLIHTRFPGWMLPLVEVLASALAEGIGLAILMLGVVGYHGTVSPWWLLAPLLVGVRLALTAGLTWIASILAVFQPDFGRLLGLLLTLGFFMTPIIYPPQLVPESWRWLLQVNPFHWLVAAYRAVLIEGSPPPPEFWGLALGSLALAVAALVFFNRALARAKDFL</sequence>
<feature type="transmembrane region" description="Helical" evidence="9">
    <location>
        <begin position="233"/>
        <end position="251"/>
    </location>
</feature>
<feature type="domain" description="ABC transmembrane type-2" evidence="10">
    <location>
        <begin position="31"/>
        <end position="254"/>
    </location>
</feature>
<gene>
    <name evidence="11" type="ORF">MIT9_P0231</name>
</gene>
<dbReference type="GO" id="GO:0015920">
    <property type="term" value="P:lipopolysaccharide transport"/>
    <property type="evidence" value="ECO:0007669"/>
    <property type="project" value="TreeGrafter"/>
</dbReference>